<dbReference type="Gene3D" id="3.10.50.30">
    <property type="entry name" value="Transcription elongation factor, GreA/GreB, C-terminal domain"/>
    <property type="match status" value="1"/>
</dbReference>
<dbReference type="SUPFAM" id="SSF54534">
    <property type="entry name" value="FKBP-like"/>
    <property type="match status" value="1"/>
</dbReference>
<dbReference type="GO" id="GO:0032784">
    <property type="term" value="P:regulation of DNA-templated transcription elongation"/>
    <property type="evidence" value="ECO:0007669"/>
    <property type="project" value="UniProtKB-UniRule"/>
</dbReference>
<dbReference type="GO" id="GO:0006354">
    <property type="term" value="P:DNA-templated transcription elongation"/>
    <property type="evidence" value="ECO:0007669"/>
    <property type="project" value="TreeGrafter"/>
</dbReference>
<keyword evidence="12" id="KW-0648">Protein biosynthesis</keyword>
<dbReference type="GO" id="GO:0003677">
    <property type="term" value="F:DNA binding"/>
    <property type="evidence" value="ECO:0007669"/>
    <property type="project" value="UniProtKB-UniRule"/>
</dbReference>
<dbReference type="InterPro" id="IPR036805">
    <property type="entry name" value="Tscrpt_elong_fac_GreA/B_N_sf"/>
</dbReference>
<dbReference type="InterPro" id="IPR023459">
    <property type="entry name" value="Tscrpt_elong_fac_GreA/B_fam"/>
</dbReference>
<dbReference type="InterPro" id="IPR018151">
    <property type="entry name" value="TF_GreA/GreB_CS"/>
</dbReference>
<dbReference type="Proteomes" id="UP000034704">
    <property type="component" value="Unassembled WGS sequence"/>
</dbReference>
<name>A0A0G1BN03_9BACT</name>
<keyword evidence="5 8" id="KW-0804">Transcription</keyword>
<evidence type="ECO:0000256" key="1">
    <source>
        <dbReference type="ARBA" id="ARBA00008213"/>
    </source>
</evidence>
<dbReference type="HAMAP" id="MF_00105">
    <property type="entry name" value="GreA_GreB"/>
    <property type="match status" value="1"/>
</dbReference>
<organism evidence="12 13">
    <name type="scientific">Candidatus Nomurabacteria bacterium GW2011_GWC2_42_20</name>
    <dbReference type="NCBI Taxonomy" id="1618756"/>
    <lineage>
        <taxon>Bacteria</taxon>
        <taxon>Candidatus Nomuraibacteriota</taxon>
    </lineage>
</organism>
<comment type="caution">
    <text evidence="12">The sequence shown here is derived from an EMBL/GenBank/DDBJ whole genome shotgun (WGS) entry which is preliminary data.</text>
</comment>
<keyword evidence="8" id="KW-0175">Coiled coil</keyword>
<reference evidence="12 13" key="1">
    <citation type="journal article" date="2015" name="Nature">
        <title>rRNA introns, odd ribosomes, and small enigmatic genomes across a large radiation of phyla.</title>
        <authorList>
            <person name="Brown C.T."/>
            <person name="Hug L.A."/>
            <person name="Thomas B.C."/>
            <person name="Sharon I."/>
            <person name="Castelle C.J."/>
            <person name="Singh A."/>
            <person name="Wilkins M.J."/>
            <person name="Williams K.H."/>
            <person name="Banfield J.F."/>
        </authorList>
    </citation>
    <scope>NUCLEOTIDE SEQUENCE [LARGE SCALE GENOMIC DNA]</scope>
</reference>
<evidence type="ECO:0000313" key="13">
    <source>
        <dbReference type="Proteomes" id="UP000034704"/>
    </source>
</evidence>
<dbReference type="InterPro" id="IPR036953">
    <property type="entry name" value="GreA/GreB_C_sf"/>
</dbReference>
<evidence type="ECO:0000256" key="4">
    <source>
        <dbReference type="ARBA" id="ARBA00023125"/>
    </source>
</evidence>
<keyword evidence="12" id="KW-0251">Elongation factor</keyword>
<dbReference type="FunFam" id="1.10.287.180:FF:000001">
    <property type="entry name" value="Transcription elongation factor GreA"/>
    <property type="match status" value="1"/>
</dbReference>
<dbReference type="AlphaFoldDB" id="A0A0G1BN03"/>
<dbReference type="Pfam" id="PF03449">
    <property type="entry name" value="GreA_GreB_N"/>
    <property type="match status" value="1"/>
</dbReference>
<dbReference type="NCBIfam" id="NF001263">
    <property type="entry name" value="PRK00226.1-4"/>
    <property type="match status" value="1"/>
</dbReference>
<dbReference type="FunFam" id="3.10.50.30:FF:000001">
    <property type="entry name" value="Transcription elongation factor GreA"/>
    <property type="match status" value="1"/>
</dbReference>
<feature type="domain" description="Transcription elongation factor GreA/GreB C-terminal" evidence="10">
    <location>
        <begin position="83"/>
        <end position="155"/>
    </location>
</feature>
<sequence>MSEEKEYLSKEKFEELTKELDYLKSVRRKEIAEQLEFAKGLGDLSENAEYHEARQNQAEAEERVAKLEQMIKHAVITEKHKGGAVTIGSTAVILREGEKAERRYQIVGSEEANTKEGKISNKSPLGEALMGKNKGDKVTYETPMGVVSCTVVTVE</sequence>
<evidence type="ECO:0000256" key="9">
    <source>
        <dbReference type="RuleBase" id="RU000556"/>
    </source>
</evidence>
<keyword evidence="3 8" id="KW-0805">Transcription regulation</keyword>
<dbReference type="InterPro" id="IPR006359">
    <property type="entry name" value="Tscrpt_elong_fac_GreA"/>
</dbReference>
<evidence type="ECO:0000256" key="8">
    <source>
        <dbReference type="HAMAP-Rule" id="MF_00105"/>
    </source>
</evidence>
<gene>
    <name evidence="8" type="primary">greA</name>
    <name evidence="12" type="ORF">UV12_C0006G0050</name>
</gene>
<dbReference type="PANTHER" id="PTHR30437">
    <property type="entry name" value="TRANSCRIPTION ELONGATION FACTOR GREA"/>
    <property type="match status" value="1"/>
</dbReference>
<dbReference type="InterPro" id="IPR001437">
    <property type="entry name" value="Tscrpt_elong_fac_GreA/B_C"/>
</dbReference>
<dbReference type="PANTHER" id="PTHR30437:SF4">
    <property type="entry name" value="TRANSCRIPTION ELONGATION FACTOR GREA"/>
    <property type="match status" value="1"/>
</dbReference>
<evidence type="ECO:0000256" key="2">
    <source>
        <dbReference type="ARBA" id="ARBA00013729"/>
    </source>
</evidence>
<dbReference type="Gene3D" id="1.10.287.180">
    <property type="entry name" value="Transcription elongation factor, GreA/GreB, N-terminal domain"/>
    <property type="match status" value="1"/>
</dbReference>
<accession>A0A0G1BN03</accession>
<feature type="domain" description="Transcription elongation factor GreA/GreB N-terminal" evidence="11">
    <location>
        <begin position="7"/>
        <end position="76"/>
    </location>
</feature>
<evidence type="ECO:0000256" key="7">
    <source>
        <dbReference type="ARBA" id="ARBA00030776"/>
    </source>
</evidence>
<dbReference type="PROSITE" id="PS00829">
    <property type="entry name" value="GREAB_1"/>
    <property type="match status" value="1"/>
</dbReference>
<evidence type="ECO:0000259" key="10">
    <source>
        <dbReference type="Pfam" id="PF01272"/>
    </source>
</evidence>
<evidence type="ECO:0000256" key="6">
    <source>
        <dbReference type="ARBA" id="ARBA00024916"/>
    </source>
</evidence>
<dbReference type="PATRIC" id="fig|1618756.3.peg.472"/>
<dbReference type="Pfam" id="PF01272">
    <property type="entry name" value="GreA_GreB"/>
    <property type="match status" value="1"/>
</dbReference>
<dbReference type="PIRSF" id="PIRSF006092">
    <property type="entry name" value="GreA_GreB"/>
    <property type="match status" value="1"/>
</dbReference>
<comment type="function">
    <text evidence="6 8 9">Necessary for efficient RNA polymerase transcription elongation past template-encoded arresting sites. The arresting sites in DNA have the property of trapping a certain fraction of elongating RNA polymerases that pass through, resulting in locked ternary complexes. Cleavage of the nascent transcript by cleavage factors such as GreA or GreB allows the resumption of elongation from the new 3'terminus. GreA releases sequences of 2 to 3 nucleotides.</text>
</comment>
<dbReference type="GO" id="GO:0070063">
    <property type="term" value="F:RNA polymerase binding"/>
    <property type="evidence" value="ECO:0007669"/>
    <property type="project" value="InterPro"/>
</dbReference>
<evidence type="ECO:0000256" key="5">
    <source>
        <dbReference type="ARBA" id="ARBA00023163"/>
    </source>
</evidence>
<evidence type="ECO:0000259" key="11">
    <source>
        <dbReference type="Pfam" id="PF03449"/>
    </source>
</evidence>
<evidence type="ECO:0000313" key="12">
    <source>
        <dbReference type="EMBL" id="KKS47626.1"/>
    </source>
</evidence>
<dbReference type="GO" id="GO:0003746">
    <property type="term" value="F:translation elongation factor activity"/>
    <property type="evidence" value="ECO:0007669"/>
    <property type="project" value="UniProtKB-KW"/>
</dbReference>
<proteinExistence type="inferred from homology"/>
<feature type="coiled-coil region" evidence="8">
    <location>
        <begin position="41"/>
        <end position="77"/>
    </location>
</feature>
<dbReference type="SUPFAM" id="SSF46557">
    <property type="entry name" value="GreA transcript cleavage protein, N-terminal domain"/>
    <property type="match status" value="1"/>
</dbReference>
<keyword evidence="4 8" id="KW-0238">DNA-binding</keyword>
<comment type="similarity">
    <text evidence="1 8 9">Belongs to the GreA/GreB family.</text>
</comment>
<protein>
    <recommendedName>
        <fullName evidence="2 8">Transcription elongation factor GreA</fullName>
    </recommendedName>
    <alternativeName>
        <fullName evidence="7 8">Transcript cleavage factor GreA</fullName>
    </alternativeName>
</protein>
<dbReference type="InterPro" id="IPR028624">
    <property type="entry name" value="Tscrpt_elong_fac_GreA/B"/>
</dbReference>
<dbReference type="EMBL" id="LCDG01000006">
    <property type="protein sequence ID" value="KKS47626.1"/>
    <property type="molecule type" value="Genomic_DNA"/>
</dbReference>
<dbReference type="NCBIfam" id="TIGR01462">
    <property type="entry name" value="greA"/>
    <property type="match status" value="1"/>
</dbReference>
<dbReference type="InterPro" id="IPR022691">
    <property type="entry name" value="Tscrpt_elong_fac_GreA/B_N"/>
</dbReference>
<dbReference type="STRING" id="1618756.UV12_C0006G0050"/>
<evidence type="ECO:0000256" key="3">
    <source>
        <dbReference type="ARBA" id="ARBA00023015"/>
    </source>
</evidence>